<reference evidence="2 3" key="1">
    <citation type="journal article" date="2018" name="PLoS Genet.">
        <title>Population sequencing reveals clonal diversity and ancestral inbreeding in the grapevine cultivar Chardonnay.</title>
        <authorList>
            <person name="Roach M.J."/>
            <person name="Johnson D.L."/>
            <person name="Bohlmann J."/>
            <person name="van Vuuren H.J."/>
            <person name="Jones S.J."/>
            <person name="Pretorius I.S."/>
            <person name="Schmidt S.A."/>
            <person name="Borneman A.R."/>
        </authorList>
    </citation>
    <scope>NUCLEOTIDE SEQUENCE [LARGE SCALE GENOMIC DNA]</scope>
    <source>
        <strain evidence="3">cv. Chardonnay</strain>
        <tissue evidence="2">Leaf</tissue>
    </source>
</reference>
<organism evidence="2 3">
    <name type="scientific">Vitis vinifera</name>
    <name type="common">Grape</name>
    <dbReference type="NCBI Taxonomy" id="29760"/>
    <lineage>
        <taxon>Eukaryota</taxon>
        <taxon>Viridiplantae</taxon>
        <taxon>Streptophyta</taxon>
        <taxon>Embryophyta</taxon>
        <taxon>Tracheophyta</taxon>
        <taxon>Spermatophyta</taxon>
        <taxon>Magnoliopsida</taxon>
        <taxon>eudicotyledons</taxon>
        <taxon>Gunneridae</taxon>
        <taxon>Pentapetalae</taxon>
        <taxon>rosids</taxon>
        <taxon>Vitales</taxon>
        <taxon>Vitaceae</taxon>
        <taxon>Viteae</taxon>
        <taxon>Vitis</taxon>
    </lineage>
</organism>
<accession>A0A438EN52</accession>
<gene>
    <name evidence="2" type="primary">AtMg00820_43</name>
    <name evidence="2" type="ORF">CK203_084456</name>
</gene>
<dbReference type="Pfam" id="PF07727">
    <property type="entry name" value="RVT_2"/>
    <property type="match status" value="1"/>
</dbReference>
<feature type="domain" description="Reverse transcriptase Ty1/copia-type" evidence="1">
    <location>
        <begin position="11"/>
        <end position="81"/>
    </location>
</feature>
<name>A0A438EN52_VITVI</name>
<comment type="caution">
    <text evidence="2">The sequence shown here is derived from an EMBL/GenBank/DDBJ whole genome shotgun (WGS) entry which is preliminary data.</text>
</comment>
<protein>
    <submittedName>
        <fullName evidence="2">Putative mitochondrial protein</fullName>
    </submittedName>
</protein>
<dbReference type="InterPro" id="IPR013103">
    <property type="entry name" value="RVT_2"/>
</dbReference>
<dbReference type="EMBL" id="QGNW01001232">
    <property type="protein sequence ID" value="RVW49112.1"/>
    <property type="molecule type" value="Genomic_DNA"/>
</dbReference>
<dbReference type="Proteomes" id="UP000288805">
    <property type="component" value="Unassembled WGS sequence"/>
</dbReference>
<dbReference type="OrthoDB" id="1929979at2759"/>
<proteinExistence type="predicted"/>
<dbReference type="AlphaFoldDB" id="A0A438EN52"/>
<sequence>MQQELAALKANGTWSLQALPPRKKLIGCKWVYKIKFKFDGNVECYKAILVARGYNQVEGLDYHETFAPVVKLVTIRLLLVIVSS</sequence>
<evidence type="ECO:0000313" key="2">
    <source>
        <dbReference type="EMBL" id="RVW49112.1"/>
    </source>
</evidence>
<evidence type="ECO:0000259" key="1">
    <source>
        <dbReference type="Pfam" id="PF07727"/>
    </source>
</evidence>
<evidence type="ECO:0000313" key="3">
    <source>
        <dbReference type="Proteomes" id="UP000288805"/>
    </source>
</evidence>